<evidence type="ECO:0000256" key="6">
    <source>
        <dbReference type="ARBA" id="ARBA00022475"/>
    </source>
</evidence>
<keyword evidence="8 11" id="KW-1133">Transmembrane helix</keyword>
<gene>
    <name evidence="13" type="ORF">BU072_12585</name>
</gene>
<comment type="function">
    <text evidence="10">Part of the ABC transporter complex hrt involved in hemin import. Responsible for the translocation of the substrate across the membrane.</text>
</comment>
<accession>A0A2T4PQJ3</accession>
<feature type="domain" description="ABC3 transporter permease C-terminal" evidence="12">
    <location>
        <begin position="233"/>
        <end position="344"/>
    </location>
</feature>
<comment type="similarity">
    <text evidence="2">Belongs to the ABC-4 integral membrane protein family. HrtB subfamily.</text>
</comment>
<feature type="transmembrane region" description="Helical" evidence="11">
    <location>
        <begin position="283"/>
        <end position="305"/>
    </location>
</feature>
<dbReference type="PANTHER" id="PTHR43738">
    <property type="entry name" value="ABC TRANSPORTER, MEMBRANE PROTEIN"/>
    <property type="match status" value="1"/>
</dbReference>
<evidence type="ECO:0000313" key="14">
    <source>
        <dbReference type="Proteomes" id="UP000241209"/>
    </source>
</evidence>
<evidence type="ECO:0000256" key="1">
    <source>
        <dbReference type="ARBA" id="ARBA00004651"/>
    </source>
</evidence>
<name>A0A2T4PQJ3_9STAP</name>
<evidence type="ECO:0000256" key="7">
    <source>
        <dbReference type="ARBA" id="ARBA00022692"/>
    </source>
</evidence>
<evidence type="ECO:0000256" key="5">
    <source>
        <dbReference type="ARBA" id="ARBA00022448"/>
    </source>
</evidence>
<evidence type="ECO:0000313" key="13">
    <source>
        <dbReference type="EMBL" id="PTI27979.1"/>
    </source>
</evidence>
<keyword evidence="6" id="KW-1003">Cell membrane</keyword>
<evidence type="ECO:0000256" key="10">
    <source>
        <dbReference type="ARBA" id="ARBA00024973"/>
    </source>
</evidence>
<proteinExistence type="inferred from homology"/>
<dbReference type="PANTHER" id="PTHR43738:SF1">
    <property type="entry name" value="HEMIN TRANSPORT SYSTEM PERMEASE PROTEIN HRTB-RELATED"/>
    <property type="match status" value="1"/>
</dbReference>
<dbReference type="AlphaFoldDB" id="A0A2T4PQJ3"/>
<organism evidence="13 14">
    <name type="scientific">Mammaliicoccus vitulinus</name>
    <dbReference type="NCBI Taxonomy" id="71237"/>
    <lineage>
        <taxon>Bacteria</taxon>
        <taxon>Bacillati</taxon>
        <taxon>Bacillota</taxon>
        <taxon>Bacilli</taxon>
        <taxon>Bacillales</taxon>
        <taxon>Staphylococcaceae</taxon>
        <taxon>Mammaliicoccus</taxon>
    </lineage>
</organism>
<evidence type="ECO:0000256" key="9">
    <source>
        <dbReference type="ARBA" id="ARBA00023136"/>
    </source>
</evidence>
<feature type="transmembrane region" description="Helical" evidence="11">
    <location>
        <begin position="229"/>
        <end position="253"/>
    </location>
</feature>
<comment type="subcellular location">
    <subcellularLocation>
        <location evidence="1">Cell membrane</location>
        <topology evidence="1">Multi-pass membrane protein</topology>
    </subcellularLocation>
</comment>
<dbReference type="Proteomes" id="UP000241209">
    <property type="component" value="Unassembled WGS sequence"/>
</dbReference>
<dbReference type="OrthoDB" id="384327at2"/>
<dbReference type="EMBL" id="PZFK01000038">
    <property type="protein sequence ID" value="PTI27979.1"/>
    <property type="molecule type" value="Genomic_DNA"/>
</dbReference>
<feature type="transmembrane region" description="Helical" evidence="11">
    <location>
        <begin position="317"/>
        <end position="339"/>
    </location>
</feature>
<comment type="subunit">
    <text evidence="3">The complex is composed of two ATP-binding proteins (HrtA), two transmembrane proteins (HrtB) and a solute-binding protein.</text>
</comment>
<dbReference type="Pfam" id="PF02687">
    <property type="entry name" value="FtsX"/>
    <property type="match status" value="1"/>
</dbReference>
<dbReference type="GO" id="GO:0005886">
    <property type="term" value="C:plasma membrane"/>
    <property type="evidence" value="ECO:0007669"/>
    <property type="project" value="UniProtKB-SubCell"/>
</dbReference>
<keyword evidence="5" id="KW-0813">Transport</keyword>
<keyword evidence="7 11" id="KW-0812">Transmembrane</keyword>
<comment type="caution">
    <text evidence="13">The sequence shown here is derived from an EMBL/GenBank/DDBJ whole genome shotgun (WGS) entry which is preliminary data.</text>
</comment>
<dbReference type="InterPro" id="IPR003838">
    <property type="entry name" value="ABC3_permease_C"/>
</dbReference>
<protein>
    <recommendedName>
        <fullName evidence="4">Putative hemin transport system permease protein HrtB</fullName>
    </recommendedName>
</protein>
<evidence type="ECO:0000256" key="8">
    <source>
        <dbReference type="ARBA" id="ARBA00022989"/>
    </source>
</evidence>
<reference evidence="13 14" key="1">
    <citation type="journal article" date="2016" name="Front. Microbiol.">
        <title>Comprehensive Phylogenetic Analysis of Bovine Non-aureus Staphylococci Species Based on Whole-Genome Sequencing.</title>
        <authorList>
            <person name="Naushad S."/>
            <person name="Barkema H.W."/>
            <person name="Luby C."/>
            <person name="Condas L.A."/>
            <person name="Nobrega D.B."/>
            <person name="Carson D.A."/>
            <person name="De Buck J."/>
        </authorList>
    </citation>
    <scope>NUCLEOTIDE SEQUENCE [LARGE SCALE GENOMIC DNA]</scope>
    <source>
        <strain evidence="13 14">SNUC 2204</strain>
    </source>
</reference>
<feature type="transmembrane region" description="Helical" evidence="11">
    <location>
        <begin position="15"/>
        <end position="36"/>
    </location>
</feature>
<evidence type="ECO:0000256" key="3">
    <source>
        <dbReference type="ARBA" id="ARBA00011131"/>
    </source>
</evidence>
<keyword evidence="9 11" id="KW-0472">Membrane</keyword>
<evidence type="ECO:0000259" key="12">
    <source>
        <dbReference type="Pfam" id="PF02687"/>
    </source>
</evidence>
<evidence type="ECO:0000256" key="2">
    <source>
        <dbReference type="ARBA" id="ARBA00008697"/>
    </source>
</evidence>
<dbReference type="STRING" id="1167632.GCA_000286335_02347"/>
<evidence type="ECO:0000256" key="4">
    <source>
        <dbReference type="ARBA" id="ARBA00016962"/>
    </source>
</evidence>
<sequence>MFLAWNEMRRNKTKFGLIIGVLVMISYLLFLLSGLANGLMNMNREAVDLWKADAIVLNKDANQTVAQSSINTDDVDGKFDKSEGLKQTAVIASDGKLKENATVFGIDGKGFLMPKLEDGKLFEKSNEVVADHTLKTKGFKIGDELSLSNSDEKLKIVGFSESSKFNASPVLFTRDETIGKLNPMLKGDNINALVVKDKNWNDVQLNKDLEVNEMEDFITNLPGYQAQNLTLTFMIVFLFAISAMVIGIFLYIITLQKRNLFGVLKAQGLTNGFLARSVMSQTIIIALIGTLIGLGLTVLTGAFLPEAVPIKFDYLTMFIYGIALILVAILGSLFSVLSIRKVEPLKVIS</sequence>
<dbReference type="RefSeq" id="WP_107557381.1">
    <property type="nucleotide sequence ID" value="NZ_JBELYY010000161.1"/>
</dbReference>
<evidence type="ECO:0000256" key="11">
    <source>
        <dbReference type="SAM" id="Phobius"/>
    </source>
</evidence>
<dbReference type="InterPro" id="IPR051125">
    <property type="entry name" value="ABC-4/HrtB_transporter"/>
</dbReference>